<dbReference type="PANTHER" id="PTHR43520:SF5">
    <property type="entry name" value="CATION-TRANSPORTING P-TYPE ATPASE-RELATED"/>
    <property type="match status" value="1"/>
</dbReference>
<dbReference type="InterPro" id="IPR023214">
    <property type="entry name" value="HAD_sf"/>
</dbReference>
<dbReference type="InterPro" id="IPR023299">
    <property type="entry name" value="ATPase_P-typ_cyto_dom_N"/>
</dbReference>
<comment type="similarity">
    <text evidence="2">Belongs to the cation transport ATPase (P-type) (TC 3.A.3) family. Type IB subfamily.</text>
</comment>
<feature type="transmembrane region" description="Helical" evidence="13">
    <location>
        <begin position="219"/>
        <end position="237"/>
    </location>
</feature>
<dbReference type="InterPro" id="IPR018303">
    <property type="entry name" value="ATPase_P-typ_P_site"/>
</dbReference>
<comment type="subcellular location">
    <subcellularLocation>
        <location evidence="1">Cell membrane</location>
        <topology evidence="1">Multi-pass membrane protein</topology>
    </subcellularLocation>
</comment>
<dbReference type="Gene3D" id="2.70.150.10">
    <property type="entry name" value="Calcium-transporting ATPase, cytoplasmic transduction domain A"/>
    <property type="match status" value="1"/>
</dbReference>
<dbReference type="Proteomes" id="UP000218113">
    <property type="component" value="Unassembled WGS sequence"/>
</dbReference>
<reference evidence="16" key="1">
    <citation type="submission" date="2017-08" db="EMBL/GenBank/DDBJ databases">
        <title>A dynamic microbial community with high functional redundancy inhabits the cold, oxic subseafloor aquifer.</title>
        <authorList>
            <person name="Tully B.J."/>
            <person name="Wheat C.G."/>
            <person name="Glazer B.T."/>
            <person name="Huber J.A."/>
        </authorList>
    </citation>
    <scope>NUCLEOTIDE SEQUENCE [LARGE SCALE GENOMIC DNA]</scope>
</reference>
<dbReference type="InterPro" id="IPR008250">
    <property type="entry name" value="ATPase_P-typ_transduc_dom_A_sf"/>
</dbReference>
<evidence type="ECO:0000256" key="13">
    <source>
        <dbReference type="SAM" id="Phobius"/>
    </source>
</evidence>
<keyword evidence="10 13" id="KW-1133">Transmembrane helix</keyword>
<evidence type="ECO:0000256" key="9">
    <source>
        <dbReference type="ARBA" id="ARBA00022967"/>
    </source>
</evidence>
<dbReference type="Pfam" id="PF00122">
    <property type="entry name" value="E1-E2_ATPase"/>
    <property type="match status" value="1"/>
</dbReference>
<comment type="caution">
    <text evidence="15">The sequence shown here is derived from an EMBL/GenBank/DDBJ whole genome shotgun (WGS) entry which is preliminary data.</text>
</comment>
<dbReference type="Gene3D" id="3.40.1110.10">
    <property type="entry name" value="Calcium-transporting ATPase, cytoplasmic domain N"/>
    <property type="match status" value="1"/>
</dbReference>
<evidence type="ECO:0000256" key="10">
    <source>
        <dbReference type="ARBA" id="ARBA00022989"/>
    </source>
</evidence>
<dbReference type="PANTHER" id="PTHR43520">
    <property type="entry name" value="ATP7, ISOFORM B"/>
    <property type="match status" value="1"/>
</dbReference>
<keyword evidence="12 13" id="KW-0472">Membrane</keyword>
<dbReference type="EMBL" id="NVSR01000002">
    <property type="protein sequence ID" value="PCI30707.1"/>
    <property type="molecule type" value="Genomic_DNA"/>
</dbReference>
<feature type="transmembrane region" description="Helical" evidence="13">
    <location>
        <begin position="249"/>
        <end position="266"/>
    </location>
</feature>
<dbReference type="InterPro" id="IPR021993">
    <property type="entry name" value="ATPase-cat-bd"/>
</dbReference>
<keyword evidence="7" id="KW-0479">Metal-binding</keyword>
<evidence type="ECO:0000256" key="4">
    <source>
        <dbReference type="ARBA" id="ARBA00022475"/>
    </source>
</evidence>
<dbReference type="InterPro" id="IPR006121">
    <property type="entry name" value="HMA_dom"/>
</dbReference>
<dbReference type="PROSITE" id="PS50846">
    <property type="entry name" value="HMA_2"/>
    <property type="match status" value="1"/>
</dbReference>
<organism evidence="15 16">
    <name type="scientific">SAR324 cluster bacterium</name>
    <dbReference type="NCBI Taxonomy" id="2024889"/>
    <lineage>
        <taxon>Bacteria</taxon>
        <taxon>Deltaproteobacteria</taxon>
        <taxon>SAR324 cluster</taxon>
    </lineage>
</organism>
<dbReference type="PRINTS" id="PR00943">
    <property type="entry name" value="CUATPASE"/>
</dbReference>
<sequence>MSSSETISHAAKGISCSHCGEDCNEQIISVGQQIFCCQGCQLVHELLHQNNLGNYYTYEKNPGLTVQRRHKNHFAYLDQESVQQQLLDFSDGSIAKITLTIPQIHCSSCIWLLENLFKLRPEISQTRVNFLKKELSLTYHSEEISLREVIELLATLGYEPRLLLDSQGRDQTISVKQAKPYAKLGIAGFCYGNIMFLSFPEYFSFGKSVTPDLLRLFEVLNLLFSLPLFFYCSSEYFKGAIQGFKQKIININVPIALGIITLFVRSTVDVFAQTGSGYFDSLAGLIFLLLIGKFFQQKTFDSLSFSRDYQSYFPLSITKIQEAGETTVPVKELKKDDRVVIRNQELIPTDSSLLSEQCEIDYSFVTGESTPVLKKRGELIYAGGRLIGASIKLKVLKEVSQSYLTNLWNNEIFHKQQHASLTTLSNQISKYFTPIVILLAIGAGVYWLQEDWHIAANVFSSILIIACPCALALSTPFTLGSTLRVFGRNQLYLKDAAVIEELAAIDTIVFDKTGTLTHSGSSKIKFYGEHSQYEQSLVKSLTKHSTHPLSQSIFHSIQAEQQLTQNYQEITGRGIRGEIDGHEVILGSLSWLKSQEIHDQQGESKVTKNFDTTQVYLAIDGNLRGYFGLKNIYRKGMVQVLQQLKKGFQLFLLSGDNNREESQLLPLFQKANSLFFNQSPEDKLHFIRELEEKGKKTMMLGDGLNDAGALKSSSVGIAVTEDISAFSPACDGILGSDGFNKLNRFIQLAKISRHIIILSFIISLLYNLVGISFAVQGLLSPLVSAILMPLSSITVALFATGGIYIAAKRLEL</sequence>
<dbReference type="Gene3D" id="3.30.70.100">
    <property type="match status" value="1"/>
</dbReference>
<evidence type="ECO:0000256" key="5">
    <source>
        <dbReference type="ARBA" id="ARBA00022553"/>
    </source>
</evidence>
<dbReference type="Pfam" id="PF00403">
    <property type="entry name" value="HMA"/>
    <property type="match status" value="1"/>
</dbReference>
<dbReference type="SUPFAM" id="SSF55008">
    <property type="entry name" value="HMA, heavy metal-associated domain"/>
    <property type="match status" value="1"/>
</dbReference>
<keyword evidence="5" id="KW-0597">Phosphoprotein</keyword>
<gene>
    <name evidence="15" type="ORF">COB67_00720</name>
</gene>
<dbReference type="SUPFAM" id="SSF81653">
    <property type="entry name" value="Calcium ATPase, transduction domain A"/>
    <property type="match status" value="1"/>
</dbReference>
<feature type="transmembrane region" description="Helical" evidence="13">
    <location>
        <begin position="431"/>
        <end position="448"/>
    </location>
</feature>
<dbReference type="GO" id="GO:0005507">
    <property type="term" value="F:copper ion binding"/>
    <property type="evidence" value="ECO:0007669"/>
    <property type="project" value="TreeGrafter"/>
</dbReference>
<dbReference type="InterPro" id="IPR023298">
    <property type="entry name" value="ATPase_P-typ_TM_dom_sf"/>
</dbReference>
<dbReference type="InterPro" id="IPR059000">
    <property type="entry name" value="ATPase_P-type_domA"/>
</dbReference>
<evidence type="ECO:0000256" key="2">
    <source>
        <dbReference type="ARBA" id="ARBA00006024"/>
    </source>
</evidence>
<dbReference type="GO" id="GO:0016887">
    <property type="term" value="F:ATP hydrolysis activity"/>
    <property type="evidence" value="ECO:0007669"/>
    <property type="project" value="InterPro"/>
</dbReference>
<evidence type="ECO:0000256" key="7">
    <source>
        <dbReference type="ARBA" id="ARBA00022723"/>
    </source>
</evidence>
<protein>
    <submittedName>
        <fullName evidence="15">Heavy metal translocating P-type ATPase</fullName>
    </submittedName>
</protein>
<dbReference type="InterPro" id="IPR036163">
    <property type="entry name" value="HMA_dom_sf"/>
</dbReference>
<feature type="transmembrane region" description="Helical" evidence="13">
    <location>
        <begin position="755"/>
        <end position="779"/>
    </location>
</feature>
<dbReference type="PROSITE" id="PS00154">
    <property type="entry name" value="ATPASE_E1_E2"/>
    <property type="match status" value="1"/>
</dbReference>
<evidence type="ECO:0000256" key="6">
    <source>
        <dbReference type="ARBA" id="ARBA00022692"/>
    </source>
</evidence>
<evidence type="ECO:0000256" key="3">
    <source>
        <dbReference type="ARBA" id="ARBA00022448"/>
    </source>
</evidence>
<evidence type="ECO:0000256" key="1">
    <source>
        <dbReference type="ARBA" id="ARBA00004651"/>
    </source>
</evidence>
<feature type="domain" description="HMA" evidence="14">
    <location>
        <begin position="95"/>
        <end position="161"/>
    </location>
</feature>
<proteinExistence type="inferred from homology"/>
<dbReference type="CDD" id="cd00371">
    <property type="entry name" value="HMA"/>
    <property type="match status" value="1"/>
</dbReference>
<dbReference type="SUPFAM" id="SSF56784">
    <property type="entry name" value="HAD-like"/>
    <property type="match status" value="1"/>
</dbReference>
<keyword evidence="4" id="KW-1003">Cell membrane</keyword>
<dbReference type="NCBIfam" id="TIGR01494">
    <property type="entry name" value="ATPase_P-type"/>
    <property type="match status" value="1"/>
</dbReference>
<name>A0A2A4TCL3_9DELT</name>
<keyword evidence="11" id="KW-0406">Ion transport</keyword>
<keyword evidence="6 13" id="KW-0812">Transmembrane</keyword>
<evidence type="ECO:0000256" key="8">
    <source>
        <dbReference type="ARBA" id="ARBA00022842"/>
    </source>
</evidence>
<dbReference type="GO" id="GO:0005524">
    <property type="term" value="F:ATP binding"/>
    <property type="evidence" value="ECO:0007669"/>
    <property type="project" value="InterPro"/>
</dbReference>
<feature type="transmembrane region" description="Helical" evidence="13">
    <location>
        <begin position="785"/>
        <end position="807"/>
    </location>
</feature>
<dbReference type="AlphaFoldDB" id="A0A2A4TCL3"/>
<accession>A0A2A4TCL3</accession>
<evidence type="ECO:0000256" key="12">
    <source>
        <dbReference type="ARBA" id="ARBA00023136"/>
    </source>
</evidence>
<dbReference type="Pfam" id="PF00702">
    <property type="entry name" value="Hydrolase"/>
    <property type="match status" value="1"/>
</dbReference>
<evidence type="ECO:0000259" key="14">
    <source>
        <dbReference type="PROSITE" id="PS50846"/>
    </source>
</evidence>
<dbReference type="InterPro" id="IPR036412">
    <property type="entry name" value="HAD-like_sf"/>
</dbReference>
<evidence type="ECO:0000313" key="15">
    <source>
        <dbReference type="EMBL" id="PCI30707.1"/>
    </source>
</evidence>
<feature type="transmembrane region" description="Helical" evidence="13">
    <location>
        <begin position="278"/>
        <end position="295"/>
    </location>
</feature>
<dbReference type="SUPFAM" id="SSF81665">
    <property type="entry name" value="Calcium ATPase, transmembrane domain M"/>
    <property type="match status" value="1"/>
</dbReference>
<dbReference type="InterPro" id="IPR001757">
    <property type="entry name" value="P_typ_ATPase"/>
</dbReference>
<dbReference type="GO" id="GO:0043682">
    <property type="term" value="F:P-type divalent copper transporter activity"/>
    <property type="evidence" value="ECO:0007669"/>
    <property type="project" value="TreeGrafter"/>
</dbReference>
<keyword evidence="8" id="KW-0460">Magnesium</keyword>
<dbReference type="PRINTS" id="PR00119">
    <property type="entry name" value="CATATPASE"/>
</dbReference>
<keyword evidence="3" id="KW-0813">Transport</keyword>
<dbReference type="Pfam" id="PF12156">
    <property type="entry name" value="ATPase-cat_bd"/>
    <property type="match status" value="1"/>
</dbReference>
<keyword evidence="9" id="KW-1278">Translocase</keyword>
<dbReference type="GO" id="GO:0005886">
    <property type="term" value="C:plasma membrane"/>
    <property type="evidence" value="ECO:0007669"/>
    <property type="project" value="UniProtKB-SubCell"/>
</dbReference>
<dbReference type="Gene3D" id="3.40.50.1000">
    <property type="entry name" value="HAD superfamily/HAD-like"/>
    <property type="match status" value="1"/>
</dbReference>
<feature type="transmembrane region" description="Helical" evidence="13">
    <location>
        <begin position="181"/>
        <end position="199"/>
    </location>
</feature>
<feature type="transmembrane region" description="Helical" evidence="13">
    <location>
        <begin position="454"/>
        <end position="479"/>
    </location>
</feature>
<evidence type="ECO:0000256" key="11">
    <source>
        <dbReference type="ARBA" id="ARBA00023065"/>
    </source>
</evidence>
<evidence type="ECO:0000313" key="16">
    <source>
        <dbReference type="Proteomes" id="UP000218113"/>
    </source>
</evidence>
<dbReference type="GO" id="GO:0055070">
    <property type="term" value="P:copper ion homeostasis"/>
    <property type="evidence" value="ECO:0007669"/>
    <property type="project" value="TreeGrafter"/>
</dbReference>